<name>A0A5B7E0Y1_PORTR</name>
<proteinExistence type="predicted"/>
<keyword evidence="2" id="KW-1185">Reference proteome</keyword>
<dbReference type="Proteomes" id="UP000324222">
    <property type="component" value="Unassembled WGS sequence"/>
</dbReference>
<dbReference type="AlphaFoldDB" id="A0A5B7E0Y1"/>
<protein>
    <submittedName>
        <fullName evidence="1">Uncharacterized protein</fullName>
    </submittedName>
</protein>
<evidence type="ECO:0000313" key="1">
    <source>
        <dbReference type="EMBL" id="MPC27641.1"/>
    </source>
</evidence>
<gene>
    <name evidence="1" type="ORF">E2C01_020816</name>
</gene>
<comment type="caution">
    <text evidence="1">The sequence shown here is derived from an EMBL/GenBank/DDBJ whole genome shotgun (WGS) entry which is preliminary data.</text>
</comment>
<reference evidence="1 2" key="1">
    <citation type="submission" date="2019-05" db="EMBL/GenBank/DDBJ databases">
        <title>Another draft genome of Portunus trituberculatus and its Hox gene families provides insights of decapod evolution.</title>
        <authorList>
            <person name="Jeong J.-H."/>
            <person name="Song I."/>
            <person name="Kim S."/>
            <person name="Choi T."/>
            <person name="Kim D."/>
            <person name="Ryu S."/>
            <person name="Kim W."/>
        </authorList>
    </citation>
    <scope>NUCLEOTIDE SEQUENCE [LARGE SCALE GENOMIC DNA]</scope>
    <source>
        <tissue evidence="1">Muscle</tissue>
    </source>
</reference>
<evidence type="ECO:0000313" key="2">
    <source>
        <dbReference type="Proteomes" id="UP000324222"/>
    </source>
</evidence>
<sequence length="93" mass="9720">MNGVRRLRVWGATCSRGGADAQCHRGPARGIEAITPLPDITMGPAVPERAQTGPSAMTDLSVASLAALRITTPLMRTSGLGRIVIVVHFPDSS</sequence>
<accession>A0A5B7E0Y1</accession>
<organism evidence="1 2">
    <name type="scientific">Portunus trituberculatus</name>
    <name type="common">Swimming crab</name>
    <name type="synonym">Neptunus trituberculatus</name>
    <dbReference type="NCBI Taxonomy" id="210409"/>
    <lineage>
        <taxon>Eukaryota</taxon>
        <taxon>Metazoa</taxon>
        <taxon>Ecdysozoa</taxon>
        <taxon>Arthropoda</taxon>
        <taxon>Crustacea</taxon>
        <taxon>Multicrustacea</taxon>
        <taxon>Malacostraca</taxon>
        <taxon>Eumalacostraca</taxon>
        <taxon>Eucarida</taxon>
        <taxon>Decapoda</taxon>
        <taxon>Pleocyemata</taxon>
        <taxon>Brachyura</taxon>
        <taxon>Eubrachyura</taxon>
        <taxon>Portunoidea</taxon>
        <taxon>Portunidae</taxon>
        <taxon>Portuninae</taxon>
        <taxon>Portunus</taxon>
    </lineage>
</organism>
<dbReference type="EMBL" id="VSRR010001780">
    <property type="protein sequence ID" value="MPC27641.1"/>
    <property type="molecule type" value="Genomic_DNA"/>
</dbReference>